<keyword evidence="1" id="KW-0479">Metal-binding</keyword>
<keyword evidence="2" id="KW-0378">Hydrolase</keyword>
<dbReference type="PROSITE" id="PS51677">
    <property type="entry name" value="NODB"/>
    <property type="match status" value="1"/>
</dbReference>
<protein>
    <submittedName>
        <fullName evidence="4">Polysaccharide deacetylase family protein</fullName>
    </submittedName>
</protein>
<dbReference type="Pfam" id="PF01522">
    <property type="entry name" value="Polysacc_deac_1"/>
    <property type="match status" value="1"/>
</dbReference>
<feature type="domain" description="NodB homology" evidence="3">
    <location>
        <begin position="28"/>
        <end position="228"/>
    </location>
</feature>
<name>A0ABV5WZ27_9MICO</name>
<dbReference type="InterPro" id="IPR002509">
    <property type="entry name" value="NODB_dom"/>
</dbReference>
<evidence type="ECO:0000256" key="2">
    <source>
        <dbReference type="ARBA" id="ARBA00022801"/>
    </source>
</evidence>
<dbReference type="Gene3D" id="3.20.20.370">
    <property type="entry name" value="Glycoside hydrolase/deacetylase"/>
    <property type="match status" value="1"/>
</dbReference>
<accession>A0ABV5WZ27</accession>
<proteinExistence type="predicted"/>
<reference evidence="4 5" key="1">
    <citation type="submission" date="2024-09" db="EMBL/GenBank/DDBJ databases">
        <authorList>
            <person name="Sun Q."/>
            <person name="Mori K."/>
        </authorList>
    </citation>
    <scope>NUCLEOTIDE SEQUENCE [LARGE SCALE GENOMIC DNA]</scope>
    <source>
        <strain evidence="4 5">JCM 11683</strain>
    </source>
</reference>
<evidence type="ECO:0000256" key="1">
    <source>
        <dbReference type="ARBA" id="ARBA00022723"/>
    </source>
</evidence>
<evidence type="ECO:0000259" key="3">
    <source>
        <dbReference type="PROSITE" id="PS51677"/>
    </source>
</evidence>
<dbReference type="SUPFAM" id="SSF88713">
    <property type="entry name" value="Glycoside hydrolase/deacetylase"/>
    <property type="match status" value="1"/>
</dbReference>
<dbReference type="InterPro" id="IPR011330">
    <property type="entry name" value="Glyco_hydro/deAcase_b/a-brl"/>
</dbReference>
<dbReference type="EMBL" id="JBHMAU010000025">
    <property type="protein sequence ID" value="MFB9775452.1"/>
    <property type="molecule type" value="Genomic_DNA"/>
</dbReference>
<dbReference type="RefSeq" id="WP_376838584.1">
    <property type="nucleotide sequence ID" value="NZ_JBHMAU010000025.1"/>
</dbReference>
<organism evidence="4 5">
    <name type="scientific">Brevibacterium otitidis</name>
    <dbReference type="NCBI Taxonomy" id="53364"/>
    <lineage>
        <taxon>Bacteria</taxon>
        <taxon>Bacillati</taxon>
        <taxon>Actinomycetota</taxon>
        <taxon>Actinomycetes</taxon>
        <taxon>Micrococcales</taxon>
        <taxon>Brevibacteriaceae</taxon>
        <taxon>Brevibacterium</taxon>
    </lineage>
</organism>
<dbReference type="PANTHER" id="PTHR10587:SF133">
    <property type="entry name" value="CHITIN DEACETYLASE 1-RELATED"/>
    <property type="match status" value="1"/>
</dbReference>
<evidence type="ECO:0000313" key="4">
    <source>
        <dbReference type="EMBL" id="MFB9775452.1"/>
    </source>
</evidence>
<sequence>MAPSRSSAMPVSAWIRKGREAENYPEDKIVFLTFDDGPTAQTSKNLQVLSDHGVHAAFFQVGKLIDDSTAPIVHEVIDQGSAVALHSQSHSYDHLYPGRSASAERIASDYDEVLAAVRGVLGEDYASGAYRYPGGHMSWKNMDAADAALAERGAAWIDWTALNGGAEPASRRPADVAGQLARVKETSHSATNPNVEVVLMHDAKNKKLTTGALPEIIKHYKDAGYRFGVLG</sequence>
<evidence type="ECO:0000313" key="5">
    <source>
        <dbReference type="Proteomes" id="UP001589707"/>
    </source>
</evidence>
<gene>
    <name evidence="4" type="ORF">ACFFN1_03340</name>
</gene>
<dbReference type="InterPro" id="IPR050248">
    <property type="entry name" value="Polysacc_deacetylase_ArnD"/>
</dbReference>
<keyword evidence="5" id="KW-1185">Reference proteome</keyword>
<dbReference type="PANTHER" id="PTHR10587">
    <property type="entry name" value="GLYCOSYL TRANSFERASE-RELATED"/>
    <property type="match status" value="1"/>
</dbReference>
<comment type="caution">
    <text evidence="4">The sequence shown here is derived from an EMBL/GenBank/DDBJ whole genome shotgun (WGS) entry which is preliminary data.</text>
</comment>
<dbReference type="Proteomes" id="UP001589707">
    <property type="component" value="Unassembled WGS sequence"/>
</dbReference>